<dbReference type="Proteomes" id="UP000757232">
    <property type="component" value="Unassembled WGS sequence"/>
</dbReference>
<dbReference type="EMBL" id="LNZH02000189">
    <property type="protein sequence ID" value="OCB87690.1"/>
    <property type="molecule type" value="Genomic_DNA"/>
</dbReference>
<feature type="repeat" description="Solcar" evidence="9">
    <location>
        <begin position="107"/>
        <end position="190"/>
    </location>
</feature>
<dbReference type="AlphaFoldDB" id="A0A9Q5N3Z5"/>
<accession>A0A9Q5N3Z5</accession>
<dbReference type="InterPro" id="IPR018108">
    <property type="entry name" value="MCP_transmembrane"/>
</dbReference>
<dbReference type="Pfam" id="PF00153">
    <property type="entry name" value="Mito_carr"/>
    <property type="match status" value="3"/>
</dbReference>
<evidence type="ECO:0000256" key="8">
    <source>
        <dbReference type="ARBA" id="ARBA00023136"/>
    </source>
</evidence>
<keyword evidence="4 9" id="KW-0812">Transmembrane</keyword>
<dbReference type="Gene3D" id="1.50.40.10">
    <property type="entry name" value="Mitochondrial carrier domain"/>
    <property type="match status" value="1"/>
</dbReference>
<evidence type="ECO:0000256" key="5">
    <source>
        <dbReference type="ARBA" id="ARBA00022737"/>
    </source>
</evidence>
<keyword evidence="13" id="KW-1185">Reference proteome</keyword>
<evidence type="ECO:0000256" key="9">
    <source>
        <dbReference type="PROSITE-ProRule" id="PRU00282"/>
    </source>
</evidence>
<dbReference type="InterPro" id="IPR050567">
    <property type="entry name" value="Mitochondrial_Carrier"/>
</dbReference>
<keyword evidence="3 10" id="KW-0813">Transport</keyword>
<feature type="transmembrane region" description="Helical" evidence="11">
    <location>
        <begin position="73"/>
        <end position="92"/>
    </location>
</feature>
<keyword evidence="6 11" id="KW-1133">Transmembrane helix</keyword>
<organism evidence="12 13">
    <name type="scientific">Sanghuangporus baumii</name>
    <name type="common">Phellinus baumii</name>
    <dbReference type="NCBI Taxonomy" id="108892"/>
    <lineage>
        <taxon>Eukaryota</taxon>
        <taxon>Fungi</taxon>
        <taxon>Dikarya</taxon>
        <taxon>Basidiomycota</taxon>
        <taxon>Agaricomycotina</taxon>
        <taxon>Agaricomycetes</taxon>
        <taxon>Hymenochaetales</taxon>
        <taxon>Hymenochaetaceae</taxon>
        <taxon>Sanghuangporus</taxon>
    </lineage>
</organism>
<reference evidence="12" key="1">
    <citation type="submission" date="2016-06" db="EMBL/GenBank/DDBJ databases">
        <title>Draft Genome sequence of the fungus Inonotus baumii.</title>
        <authorList>
            <person name="Zhu H."/>
            <person name="Lin W."/>
        </authorList>
    </citation>
    <scope>NUCLEOTIDE SEQUENCE</scope>
    <source>
        <strain evidence="12">821</strain>
    </source>
</reference>
<feature type="transmembrane region" description="Helical" evidence="11">
    <location>
        <begin position="112"/>
        <end position="133"/>
    </location>
</feature>
<evidence type="ECO:0000256" key="2">
    <source>
        <dbReference type="ARBA" id="ARBA00006375"/>
    </source>
</evidence>
<dbReference type="GO" id="GO:0022857">
    <property type="term" value="F:transmembrane transporter activity"/>
    <property type="evidence" value="ECO:0007669"/>
    <property type="project" value="TreeGrafter"/>
</dbReference>
<keyword evidence="8 9" id="KW-0472">Membrane</keyword>
<dbReference type="OrthoDB" id="14252at2759"/>
<keyword evidence="5" id="KW-0677">Repeat</keyword>
<dbReference type="PRINTS" id="PR00926">
    <property type="entry name" value="MITOCARRIER"/>
</dbReference>
<evidence type="ECO:0000256" key="6">
    <source>
        <dbReference type="ARBA" id="ARBA00022989"/>
    </source>
</evidence>
<dbReference type="SUPFAM" id="SSF103506">
    <property type="entry name" value="Mitochondrial carrier"/>
    <property type="match status" value="1"/>
</dbReference>
<feature type="repeat" description="Solcar" evidence="9">
    <location>
        <begin position="12"/>
        <end position="98"/>
    </location>
</feature>
<feature type="transmembrane region" description="Helical" evidence="11">
    <location>
        <begin position="224"/>
        <end position="243"/>
    </location>
</feature>
<evidence type="ECO:0000256" key="3">
    <source>
        <dbReference type="ARBA" id="ARBA00022448"/>
    </source>
</evidence>
<dbReference type="InterPro" id="IPR023395">
    <property type="entry name" value="MCP_dom_sf"/>
</dbReference>
<protein>
    <submittedName>
        <fullName evidence="12">Carnitine/acyl carnitine carrier</fullName>
    </submittedName>
</protein>
<evidence type="ECO:0000256" key="4">
    <source>
        <dbReference type="ARBA" id="ARBA00022692"/>
    </source>
</evidence>
<keyword evidence="7" id="KW-0496">Mitochondrion</keyword>
<comment type="similarity">
    <text evidence="2 10">Belongs to the mitochondrial carrier (TC 2.A.29) family.</text>
</comment>
<dbReference type="InterPro" id="IPR002067">
    <property type="entry name" value="MCP"/>
</dbReference>
<dbReference type="GO" id="GO:0031966">
    <property type="term" value="C:mitochondrial membrane"/>
    <property type="evidence" value="ECO:0007669"/>
    <property type="project" value="UniProtKB-SubCell"/>
</dbReference>
<evidence type="ECO:0000256" key="7">
    <source>
        <dbReference type="ARBA" id="ARBA00023128"/>
    </source>
</evidence>
<evidence type="ECO:0000313" key="13">
    <source>
        <dbReference type="Proteomes" id="UP000757232"/>
    </source>
</evidence>
<dbReference type="PANTHER" id="PTHR45624:SF10">
    <property type="entry name" value="SLC (SOLUTE CARRIER) HOMOLOG"/>
    <property type="match status" value="1"/>
</dbReference>
<evidence type="ECO:0000256" key="1">
    <source>
        <dbReference type="ARBA" id="ARBA00004225"/>
    </source>
</evidence>
<dbReference type="PROSITE" id="PS50920">
    <property type="entry name" value="SOLCAR"/>
    <property type="match status" value="3"/>
</dbReference>
<gene>
    <name evidence="12" type="ORF">A7U60_g5216</name>
</gene>
<proteinExistence type="inferred from homology"/>
<comment type="subcellular location">
    <subcellularLocation>
        <location evidence="1">Mitochondrion membrane</location>
        <topology evidence="1">Multi-pass membrane protein</topology>
    </subcellularLocation>
</comment>
<name>A0A9Q5N3Z5_SANBA</name>
<feature type="repeat" description="Solcar" evidence="9">
    <location>
        <begin position="220"/>
        <end position="313"/>
    </location>
</feature>
<comment type="caution">
    <text evidence="12">The sequence shown here is derived from an EMBL/GenBank/DDBJ whole genome shotgun (WGS) entry which is preliminary data.</text>
</comment>
<sequence length="316" mass="34971">MGDNVEKVKKELDPKMDFIAGTVAGVAGLTIAHPFDTVKVRFQNPEISSKYRSTFHAFSTVIREERFRGLYKGIASPMLSCAPLNGLVFASYHSFMRMQLKHPDHEPTIRQIGLAGVGTGIVSSSITCPIELIKIRQQNIVDRQLSAREVALDVVRKNGIRGLYRGIVPTALRDIGYGAYFATYEATCRYFSRGRPQIDPPHPTDPSSLLDEAEKDMITLSWPALLFAGALAGVTGWIATFPFDVVKTRVQSVDCSSENDRASHPYRNTLSTIVNSYRSEGVACFFRGLTPTIIRAIPVNMATFGVFELMVNLLSF</sequence>
<dbReference type="PANTHER" id="PTHR45624">
    <property type="entry name" value="MITOCHONDRIAL BASIC AMINO ACIDS TRANSPORTER-RELATED"/>
    <property type="match status" value="1"/>
</dbReference>
<evidence type="ECO:0000313" key="12">
    <source>
        <dbReference type="EMBL" id="OCB87690.1"/>
    </source>
</evidence>
<evidence type="ECO:0000256" key="11">
    <source>
        <dbReference type="SAM" id="Phobius"/>
    </source>
</evidence>
<evidence type="ECO:0000256" key="10">
    <source>
        <dbReference type="RuleBase" id="RU000488"/>
    </source>
</evidence>